<dbReference type="InterPro" id="IPR029062">
    <property type="entry name" value="Class_I_gatase-like"/>
</dbReference>
<dbReference type="CDD" id="cd03143">
    <property type="entry name" value="A4_beta-galactosidase_middle_domain"/>
    <property type="match status" value="1"/>
</dbReference>
<evidence type="ECO:0000256" key="4">
    <source>
        <dbReference type="ARBA" id="ARBA00022723"/>
    </source>
</evidence>
<dbReference type="GO" id="GO:0009341">
    <property type="term" value="C:beta-galactosidase complex"/>
    <property type="evidence" value="ECO:0007669"/>
    <property type="project" value="InterPro"/>
</dbReference>
<dbReference type="GO" id="GO:0005975">
    <property type="term" value="P:carbohydrate metabolic process"/>
    <property type="evidence" value="ECO:0007669"/>
    <property type="project" value="InterPro"/>
</dbReference>
<dbReference type="InterPro" id="IPR013738">
    <property type="entry name" value="Beta_galactosidase_Trimer"/>
</dbReference>
<keyword evidence="5 10" id="KW-0378">Hydrolase</keyword>
<keyword evidence="7 10" id="KW-0326">Glycosidase</keyword>
<dbReference type="SUPFAM" id="SSF51445">
    <property type="entry name" value="(Trans)glycosidases"/>
    <property type="match status" value="1"/>
</dbReference>
<feature type="domain" description="Beta-galactosidase trimerisation" evidence="9">
    <location>
        <begin position="405"/>
        <end position="631"/>
    </location>
</feature>
<dbReference type="Pfam" id="PF08532">
    <property type="entry name" value="Glyco_hydro_42M"/>
    <property type="match status" value="1"/>
</dbReference>
<reference evidence="10" key="1">
    <citation type="submission" date="2020-02" db="EMBL/GenBank/DDBJ databases">
        <authorList>
            <person name="Meier V. D."/>
        </authorList>
    </citation>
    <scope>NUCLEOTIDE SEQUENCE</scope>
    <source>
        <strain evidence="10">AVDCRST_MAG75</strain>
    </source>
</reference>
<evidence type="ECO:0000256" key="5">
    <source>
        <dbReference type="ARBA" id="ARBA00022801"/>
    </source>
</evidence>
<dbReference type="PANTHER" id="PTHR36447:SF2">
    <property type="entry name" value="BETA-GALACTOSIDASE YESZ"/>
    <property type="match status" value="1"/>
</dbReference>
<feature type="domain" description="Glycoside hydrolase family 42 N-terminal" evidence="8">
    <location>
        <begin position="14"/>
        <end position="392"/>
    </location>
</feature>
<comment type="catalytic activity">
    <reaction evidence="1">
        <text>Hydrolysis of terminal non-reducing beta-D-galactose residues in beta-D-galactosides.</text>
        <dbReference type="EC" id="3.2.1.23"/>
    </reaction>
</comment>
<dbReference type="InterPro" id="IPR013529">
    <property type="entry name" value="Glyco_hydro_42_N"/>
</dbReference>
<evidence type="ECO:0000313" key="10">
    <source>
        <dbReference type="EMBL" id="CAA9378823.1"/>
    </source>
</evidence>
<evidence type="ECO:0000256" key="7">
    <source>
        <dbReference type="ARBA" id="ARBA00023295"/>
    </source>
</evidence>
<evidence type="ECO:0000256" key="6">
    <source>
        <dbReference type="ARBA" id="ARBA00022833"/>
    </source>
</evidence>
<dbReference type="Pfam" id="PF02449">
    <property type="entry name" value="Glyco_hydro_42"/>
    <property type="match status" value="1"/>
</dbReference>
<evidence type="ECO:0000256" key="3">
    <source>
        <dbReference type="ARBA" id="ARBA00012756"/>
    </source>
</evidence>
<gene>
    <name evidence="10" type="ORF">AVDCRST_MAG75-785</name>
</gene>
<keyword evidence="4" id="KW-0479">Metal-binding</keyword>
<evidence type="ECO:0000256" key="1">
    <source>
        <dbReference type="ARBA" id="ARBA00001412"/>
    </source>
</evidence>
<name>A0A6J4N8A8_9ACTN</name>
<keyword evidence="6" id="KW-0862">Zinc</keyword>
<comment type="similarity">
    <text evidence="2">Belongs to the glycosyl hydrolase 42 family.</text>
</comment>
<dbReference type="PANTHER" id="PTHR36447">
    <property type="entry name" value="BETA-GALACTOSIDASE GANA"/>
    <property type="match status" value="1"/>
</dbReference>
<dbReference type="Gene3D" id="3.20.20.80">
    <property type="entry name" value="Glycosidases"/>
    <property type="match status" value="1"/>
</dbReference>
<dbReference type="AlphaFoldDB" id="A0A6J4N8A8"/>
<accession>A0A6J4N8A8</accession>
<dbReference type="GO" id="GO:0004565">
    <property type="term" value="F:beta-galactosidase activity"/>
    <property type="evidence" value="ECO:0007669"/>
    <property type="project" value="UniProtKB-EC"/>
</dbReference>
<dbReference type="InterPro" id="IPR017853">
    <property type="entry name" value="GH"/>
</dbReference>
<evidence type="ECO:0000259" key="8">
    <source>
        <dbReference type="Pfam" id="PF02449"/>
    </source>
</evidence>
<evidence type="ECO:0000256" key="2">
    <source>
        <dbReference type="ARBA" id="ARBA00005940"/>
    </source>
</evidence>
<sequence length="705" mass="77925">MPARSDRVLFGAAYYHEYQPSPRLETDLDLMAAANFSVIRVGESVWTTWEPEDGVFDLEWLLPVLDGAHARGISVILGTPTYAAPPWLVRKYPEIAGEFRTGQRMPWGGRQEMDYTSPAFKFYAERVIRKIVARYADHPAVIGYQVDNEPGIMLFHNHGVFQRFVDELRQQYGTVENLNQAWGLVYWSHELSTWADLWTPDGNYQPQYDLAWRRFQAKLTNEYIAWQADIVREYVRDDQFVTTCIAYDRPTVDDANLTKPLDITAGNPYYAMQDAFAVPSQVGKPQGWATAGAWTLFQSGDRMYSSKQAPYLVTETNAGAIGGPSINYPAYDGQWRQAAWAFIVRGAEMIEYWHWHTTHFGTETYWIGILPHDQQPGRVYEQLAALGAELRTAGSAVVGLKPDARIGMVYSLPSKWGLAFQSCFPASGAAANSLADMDQRSYQRIFEAYYRGSFDAGVGVRILHDEQLVGPESAFDPEALAAELPVLVVPGLLVADDDLLRWLEAYAAAGGHLVLGIRTAYGDAEGRARTEVKPALLAEAAGVRYQEFSNVSTPVDVAALADGLVLGPGAQATDWIDFLVADGATVLARYDHPHFGRFPTVVTTEHGAGRITTVGTVPNTDLAADLMRWLVPDARAGWGELPSSVTVSSATAADGTRLHVVHNWGWDTQTVAAPKQVRDALSPAGDTVEEIELGPWDVRVLVATD</sequence>
<proteinExistence type="inferred from homology"/>
<dbReference type="SUPFAM" id="SSF52317">
    <property type="entry name" value="Class I glutamine amidotransferase-like"/>
    <property type="match status" value="1"/>
</dbReference>
<protein>
    <recommendedName>
        <fullName evidence="3">beta-galactosidase</fullName>
        <ecNumber evidence="3">3.2.1.23</ecNumber>
    </recommendedName>
</protein>
<dbReference type="GO" id="GO:0046872">
    <property type="term" value="F:metal ion binding"/>
    <property type="evidence" value="ECO:0007669"/>
    <property type="project" value="UniProtKB-KW"/>
</dbReference>
<dbReference type="InterPro" id="IPR003476">
    <property type="entry name" value="Glyco_hydro_42"/>
</dbReference>
<evidence type="ECO:0000259" key="9">
    <source>
        <dbReference type="Pfam" id="PF08532"/>
    </source>
</evidence>
<organism evidence="10">
    <name type="scientific">uncultured Propionibacteriaceae bacterium</name>
    <dbReference type="NCBI Taxonomy" id="257457"/>
    <lineage>
        <taxon>Bacteria</taxon>
        <taxon>Bacillati</taxon>
        <taxon>Actinomycetota</taxon>
        <taxon>Actinomycetes</taxon>
        <taxon>Propionibacteriales</taxon>
        <taxon>Propionibacteriaceae</taxon>
        <taxon>environmental samples</taxon>
    </lineage>
</organism>
<dbReference type="EC" id="3.2.1.23" evidence="3"/>
<dbReference type="EMBL" id="CADCUO010000047">
    <property type="protein sequence ID" value="CAA9378823.1"/>
    <property type="molecule type" value="Genomic_DNA"/>
</dbReference>
<dbReference type="Gene3D" id="3.40.50.880">
    <property type="match status" value="1"/>
</dbReference>